<reference evidence="3" key="3">
    <citation type="submission" date="2025-04" db="UniProtKB">
        <authorList>
            <consortium name="RefSeq"/>
        </authorList>
    </citation>
    <scope>IDENTIFICATION</scope>
    <source>
        <strain evidence="3">CBS 304.34</strain>
    </source>
</reference>
<evidence type="ECO:0000313" key="1">
    <source>
        <dbReference type="EMBL" id="KAF2814242.1"/>
    </source>
</evidence>
<evidence type="ECO:0000313" key="2">
    <source>
        <dbReference type="Proteomes" id="UP000504636"/>
    </source>
</evidence>
<protein>
    <submittedName>
        <fullName evidence="1 3">Uncharacterized protein</fullName>
    </submittedName>
</protein>
<sequence>MQRRLSSILILMTWCLELKYPFLPVLVITHTILMIYRVEFLRKGGGRVGLQPRRELAGIVTMT</sequence>
<dbReference type="RefSeq" id="XP_033581206.1">
    <property type="nucleotide sequence ID" value="XM_033713540.1"/>
</dbReference>
<accession>A0A6A6YZ96</accession>
<organism evidence="1">
    <name type="scientific">Mytilinidion resinicola</name>
    <dbReference type="NCBI Taxonomy" id="574789"/>
    <lineage>
        <taxon>Eukaryota</taxon>
        <taxon>Fungi</taxon>
        <taxon>Dikarya</taxon>
        <taxon>Ascomycota</taxon>
        <taxon>Pezizomycotina</taxon>
        <taxon>Dothideomycetes</taxon>
        <taxon>Pleosporomycetidae</taxon>
        <taxon>Mytilinidiales</taxon>
        <taxon>Mytilinidiaceae</taxon>
        <taxon>Mytilinidion</taxon>
    </lineage>
</organism>
<reference evidence="3" key="2">
    <citation type="submission" date="2020-04" db="EMBL/GenBank/DDBJ databases">
        <authorList>
            <consortium name="NCBI Genome Project"/>
        </authorList>
    </citation>
    <scope>NUCLEOTIDE SEQUENCE</scope>
    <source>
        <strain evidence="3">CBS 304.34</strain>
    </source>
</reference>
<dbReference type="GeneID" id="54454433"/>
<dbReference type="Proteomes" id="UP000504636">
    <property type="component" value="Unplaced"/>
</dbReference>
<dbReference type="EMBL" id="MU003695">
    <property type="protein sequence ID" value="KAF2814242.1"/>
    <property type="molecule type" value="Genomic_DNA"/>
</dbReference>
<evidence type="ECO:0000313" key="3">
    <source>
        <dbReference type="RefSeq" id="XP_033581206.1"/>
    </source>
</evidence>
<keyword evidence="2" id="KW-1185">Reference proteome</keyword>
<reference evidence="1 3" key="1">
    <citation type="journal article" date="2020" name="Stud. Mycol.">
        <title>101 Dothideomycetes genomes: a test case for predicting lifestyles and emergence of pathogens.</title>
        <authorList>
            <person name="Haridas S."/>
            <person name="Albert R."/>
            <person name="Binder M."/>
            <person name="Bloem J."/>
            <person name="Labutti K."/>
            <person name="Salamov A."/>
            <person name="Andreopoulos B."/>
            <person name="Baker S."/>
            <person name="Barry K."/>
            <person name="Bills G."/>
            <person name="Bluhm B."/>
            <person name="Cannon C."/>
            <person name="Castanera R."/>
            <person name="Culley D."/>
            <person name="Daum C."/>
            <person name="Ezra D."/>
            <person name="Gonzalez J."/>
            <person name="Henrissat B."/>
            <person name="Kuo A."/>
            <person name="Liang C."/>
            <person name="Lipzen A."/>
            <person name="Lutzoni F."/>
            <person name="Magnuson J."/>
            <person name="Mondo S."/>
            <person name="Nolan M."/>
            <person name="Ohm R."/>
            <person name="Pangilinan J."/>
            <person name="Park H.-J."/>
            <person name="Ramirez L."/>
            <person name="Alfaro M."/>
            <person name="Sun H."/>
            <person name="Tritt A."/>
            <person name="Yoshinaga Y."/>
            <person name="Zwiers L.-H."/>
            <person name="Turgeon B."/>
            <person name="Goodwin S."/>
            <person name="Spatafora J."/>
            <person name="Crous P."/>
            <person name="Grigoriev I."/>
        </authorList>
    </citation>
    <scope>NUCLEOTIDE SEQUENCE</scope>
    <source>
        <strain evidence="1 3">CBS 304.34</strain>
    </source>
</reference>
<name>A0A6A6YZ96_9PEZI</name>
<proteinExistence type="predicted"/>
<gene>
    <name evidence="1 3" type="ORF">BDZ99DRAFT_233986</name>
</gene>
<dbReference type="AlphaFoldDB" id="A0A6A6YZ96"/>